<gene>
    <name evidence="1" type="ORF">H9757_09610</name>
</gene>
<dbReference type="AlphaFoldDB" id="A0A9D2SYR0"/>
<dbReference type="Proteomes" id="UP000823894">
    <property type="component" value="Unassembled WGS sequence"/>
</dbReference>
<proteinExistence type="predicted"/>
<comment type="caution">
    <text evidence="1">The sequence shown here is derived from an EMBL/GenBank/DDBJ whole genome shotgun (WGS) entry which is preliminary data.</text>
</comment>
<evidence type="ECO:0000313" key="1">
    <source>
        <dbReference type="EMBL" id="HJC39299.1"/>
    </source>
</evidence>
<reference evidence="1" key="2">
    <citation type="submission" date="2021-04" db="EMBL/GenBank/DDBJ databases">
        <authorList>
            <person name="Gilroy R."/>
        </authorList>
    </citation>
    <scope>NUCLEOTIDE SEQUENCE</scope>
    <source>
        <strain evidence="1">ChiGjej1B1-1692</strain>
    </source>
</reference>
<organism evidence="1 2">
    <name type="scientific">Candidatus Mediterraneibacter faecigallinarum</name>
    <dbReference type="NCBI Taxonomy" id="2838669"/>
    <lineage>
        <taxon>Bacteria</taxon>
        <taxon>Bacillati</taxon>
        <taxon>Bacillota</taxon>
        <taxon>Clostridia</taxon>
        <taxon>Lachnospirales</taxon>
        <taxon>Lachnospiraceae</taxon>
        <taxon>Mediterraneibacter</taxon>
    </lineage>
</organism>
<accession>A0A9D2SYR0</accession>
<name>A0A9D2SYR0_9FIRM</name>
<reference evidence="1" key="1">
    <citation type="journal article" date="2021" name="PeerJ">
        <title>Extensive microbial diversity within the chicken gut microbiome revealed by metagenomics and culture.</title>
        <authorList>
            <person name="Gilroy R."/>
            <person name="Ravi A."/>
            <person name="Getino M."/>
            <person name="Pursley I."/>
            <person name="Horton D.L."/>
            <person name="Alikhan N.F."/>
            <person name="Baker D."/>
            <person name="Gharbi K."/>
            <person name="Hall N."/>
            <person name="Watson M."/>
            <person name="Adriaenssens E.M."/>
            <person name="Foster-Nyarko E."/>
            <person name="Jarju S."/>
            <person name="Secka A."/>
            <person name="Antonio M."/>
            <person name="Oren A."/>
            <person name="Chaudhuri R.R."/>
            <person name="La Ragione R."/>
            <person name="Hildebrand F."/>
            <person name="Pallen M.J."/>
        </authorList>
    </citation>
    <scope>NUCLEOTIDE SEQUENCE</scope>
    <source>
        <strain evidence="1">ChiGjej1B1-1692</strain>
    </source>
</reference>
<protein>
    <submittedName>
        <fullName evidence="1">Uncharacterized protein</fullName>
    </submittedName>
</protein>
<evidence type="ECO:0000313" key="2">
    <source>
        <dbReference type="Proteomes" id="UP000823894"/>
    </source>
</evidence>
<dbReference type="EMBL" id="DWWK01000152">
    <property type="protein sequence ID" value="HJC39299.1"/>
    <property type="molecule type" value="Genomic_DNA"/>
</dbReference>
<sequence length="48" mass="5417">MDNGEELSFEQDCDAGILTVNASGFSYGDNYVVRVAEVRQVRREKNPH</sequence>